<dbReference type="PANTHER" id="PTHR30146:SF109">
    <property type="entry name" value="HTH-TYPE TRANSCRIPTIONAL REGULATOR GALS"/>
    <property type="match status" value="1"/>
</dbReference>
<keyword evidence="1" id="KW-0805">Transcription regulation</keyword>
<proteinExistence type="predicted"/>
<dbReference type="Proteomes" id="UP000306196">
    <property type="component" value="Unassembled WGS sequence"/>
</dbReference>
<dbReference type="InterPro" id="IPR036390">
    <property type="entry name" value="WH_DNA-bd_sf"/>
</dbReference>
<evidence type="ECO:0000313" key="7">
    <source>
        <dbReference type="Proteomes" id="UP000306196"/>
    </source>
</evidence>
<feature type="region of interest" description="Disordered" evidence="4">
    <location>
        <begin position="345"/>
        <end position="365"/>
    </location>
</feature>
<dbReference type="SUPFAM" id="SSF46785">
    <property type="entry name" value="Winged helix' DNA-binding domain"/>
    <property type="match status" value="1"/>
</dbReference>
<dbReference type="Pfam" id="PF00392">
    <property type="entry name" value="GntR"/>
    <property type="match status" value="1"/>
</dbReference>
<dbReference type="EMBL" id="VAUV01000010">
    <property type="protein sequence ID" value="TLD70037.1"/>
    <property type="molecule type" value="Genomic_DNA"/>
</dbReference>
<gene>
    <name evidence="6" type="ORF">FEM03_15015</name>
</gene>
<keyword evidence="7" id="KW-1185">Reference proteome</keyword>
<dbReference type="InterPro" id="IPR028082">
    <property type="entry name" value="Peripla_BP_I"/>
</dbReference>
<keyword evidence="3" id="KW-0804">Transcription</keyword>
<dbReference type="GO" id="GO:0003700">
    <property type="term" value="F:DNA-binding transcription factor activity"/>
    <property type="evidence" value="ECO:0007669"/>
    <property type="project" value="InterPro"/>
</dbReference>
<evidence type="ECO:0000313" key="6">
    <source>
        <dbReference type="EMBL" id="TLD70037.1"/>
    </source>
</evidence>
<dbReference type="InterPro" id="IPR000524">
    <property type="entry name" value="Tscrpt_reg_HTH_GntR"/>
</dbReference>
<dbReference type="PANTHER" id="PTHR30146">
    <property type="entry name" value="LACI-RELATED TRANSCRIPTIONAL REPRESSOR"/>
    <property type="match status" value="1"/>
</dbReference>
<feature type="domain" description="HTH gntR-type" evidence="5">
    <location>
        <begin position="23"/>
        <end position="80"/>
    </location>
</feature>
<protein>
    <submittedName>
        <fullName evidence="6">GntR family transcriptional regulator</fullName>
    </submittedName>
</protein>
<dbReference type="RefSeq" id="WP_138087094.1">
    <property type="nucleotide sequence ID" value="NZ_VAUV01000010.1"/>
</dbReference>
<evidence type="ECO:0000256" key="4">
    <source>
        <dbReference type="SAM" id="MobiDB-lite"/>
    </source>
</evidence>
<keyword evidence="2" id="KW-0238">DNA-binding</keyword>
<dbReference type="GO" id="GO:0000976">
    <property type="term" value="F:transcription cis-regulatory region binding"/>
    <property type="evidence" value="ECO:0007669"/>
    <property type="project" value="TreeGrafter"/>
</dbReference>
<evidence type="ECO:0000259" key="5">
    <source>
        <dbReference type="SMART" id="SM00345"/>
    </source>
</evidence>
<dbReference type="Gene3D" id="3.40.50.2300">
    <property type="match status" value="2"/>
</dbReference>
<dbReference type="AlphaFoldDB" id="A0A5R8KCS3"/>
<dbReference type="CDD" id="cd06267">
    <property type="entry name" value="PBP1_LacI_sugar_binding-like"/>
    <property type="match status" value="1"/>
</dbReference>
<evidence type="ECO:0000256" key="1">
    <source>
        <dbReference type="ARBA" id="ARBA00023015"/>
    </source>
</evidence>
<evidence type="ECO:0000256" key="3">
    <source>
        <dbReference type="ARBA" id="ARBA00023163"/>
    </source>
</evidence>
<dbReference type="SMART" id="SM00345">
    <property type="entry name" value="HTH_GNTR"/>
    <property type="match status" value="1"/>
</dbReference>
<name>A0A5R8KCS3_9BACT</name>
<sequence>MSASSDRASIDLSPRRYSLVMETAKVLRETINQGKWREFLPGERVLCDLWQISRPTLRAAMQMLQKEGLIEITQGCRTKVLMTAPEQVKGPMSVCLLSPEPLEMMPPFVMLWLDELRRQLAAAGNLLHVQVGKAGFSSEQPEHALRPLIESASSTVWVLYQSTEAMQRWFAAQSVRCVVVGSVFEGVKLPSVDKDYRAACRHAVGLLVARGHRRLAMLIQQQRFGGDWESEAGFEEGLAALRQNTVQGRIVHHDGSLEQIERAVQRLIRQVNRPTALLVARSAHALTVLTVLLGHGIRIPQDMALLCRDDDAFLDHVVPRMARYTVSPGGFAKRIFRLVMQPTSDGHATKSGGQVMPNFASRESL</sequence>
<evidence type="ECO:0000256" key="2">
    <source>
        <dbReference type="ARBA" id="ARBA00023125"/>
    </source>
</evidence>
<dbReference type="Pfam" id="PF13377">
    <property type="entry name" value="Peripla_BP_3"/>
    <property type="match status" value="1"/>
</dbReference>
<dbReference type="InterPro" id="IPR036388">
    <property type="entry name" value="WH-like_DNA-bd_sf"/>
</dbReference>
<dbReference type="PRINTS" id="PR00035">
    <property type="entry name" value="HTHGNTR"/>
</dbReference>
<dbReference type="Gene3D" id="1.10.10.10">
    <property type="entry name" value="Winged helix-like DNA-binding domain superfamily/Winged helix DNA-binding domain"/>
    <property type="match status" value="1"/>
</dbReference>
<dbReference type="OrthoDB" id="180305at2"/>
<dbReference type="SUPFAM" id="SSF53822">
    <property type="entry name" value="Periplasmic binding protein-like I"/>
    <property type="match status" value="1"/>
</dbReference>
<accession>A0A5R8KCS3</accession>
<dbReference type="InterPro" id="IPR046335">
    <property type="entry name" value="LacI/GalR-like_sensor"/>
</dbReference>
<comment type="caution">
    <text evidence="6">The sequence shown here is derived from an EMBL/GenBank/DDBJ whole genome shotgun (WGS) entry which is preliminary data.</text>
</comment>
<reference evidence="6 7" key="1">
    <citation type="submission" date="2019-05" db="EMBL/GenBank/DDBJ databases">
        <title>Verrucobacter flavum gen. nov., sp. nov. a new member of the family Verrucomicrobiaceae.</title>
        <authorList>
            <person name="Szuroczki S."/>
            <person name="Abbaszade G."/>
            <person name="Szabo A."/>
            <person name="Felfoldi T."/>
            <person name="Schumann P."/>
            <person name="Boka K."/>
            <person name="Keki Z."/>
            <person name="Toumi M."/>
            <person name="Toth E."/>
        </authorList>
    </citation>
    <scope>NUCLEOTIDE SEQUENCE [LARGE SCALE GENOMIC DNA]</scope>
    <source>
        <strain evidence="6 7">MG-N-17</strain>
    </source>
</reference>
<organism evidence="6 7">
    <name type="scientific">Phragmitibacter flavus</name>
    <dbReference type="NCBI Taxonomy" id="2576071"/>
    <lineage>
        <taxon>Bacteria</taxon>
        <taxon>Pseudomonadati</taxon>
        <taxon>Verrucomicrobiota</taxon>
        <taxon>Verrucomicrobiia</taxon>
        <taxon>Verrucomicrobiales</taxon>
        <taxon>Verrucomicrobiaceae</taxon>
        <taxon>Phragmitibacter</taxon>
    </lineage>
</organism>